<dbReference type="FunFam" id="3.40.50.880:FF:000041">
    <property type="entry name" value="Glutamine amidotransferase subunit pdxT, putative"/>
    <property type="match status" value="1"/>
</dbReference>
<dbReference type="EMBL" id="LKCM01000027">
    <property type="protein sequence ID" value="KPQ45068.1"/>
    <property type="molecule type" value="Genomic_DNA"/>
</dbReference>
<dbReference type="GO" id="GO:0036381">
    <property type="term" value="F:pyridoxal 5'-phosphate synthase (glutamine hydrolysing) activity"/>
    <property type="evidence" value="ECO:0007669"/>
    <property type="project" value="UniProtKB-UniRule"/>
</dbReference>
<dbReference type="GO" id="GO:0008614">
    <property type="term" value="P:pyridoxine metabolic process"/>
    <property type="evidence" value="ECO:0007669"/>
    <property type="project" value="TreeGrafter"/>
</dbReference>
<accession>A0A0P7ZJ44</accession>
<gene>
    <name evidence="10" type="primary">pyrOB</name>
    <name evidence="7" type="synonym">pdxT</name>
    <name evidence="10" type="ORF">MPEBLZ_00330</name>
</gene>
<dbReference type="GO" id="GO:0004359">
    <property type="term" value="F:glutaminase activity"/>
    <property type="evidence" value="ECO:0007669"/>
    <property type="project" value="UniProtKB-UniRule"/>
</dbReference>
<keyword evidence="10" id="KW-0808">Transferase</keyword>
<dbReference type="PANTHER" id="PTHR31559">
    <property type="entry name" value="PYRIDOXAL 5'-PHOSPHATE SYNTHASE SUBUNIT SNO"/>
    <property type="match status" value="1"/>
</dbReference>
<feature type="binding site" evidence="7 9">
    <location>
        <begin position="52"/>
        <end position="54"/>
    </location>
    <ligand>
        <name>L-glutamine</name>
        <dbReference type="ChEBI" id="CHEBI:58359"/>
    </ligand>
</feature>
<evidence type="ECO:0000256" key="5">
    <source>
        <dbReference type="ARBA" id="ARBA00023239"/>
    </source>
</evidence>
<comment type="caution">
    <text evidence="10">The sequence shown here is derived from an EMBL/GenBank/DDBJ whole genome shotgun (WGS) entry which is preliminary data.</text>
</comment>
<dbReference type="PROSITE" id="PS01236">
    <property type="entry name" value="PDXT_SNO_1"/>
    <property type="match status" value="1"/>
</dbReference>
<dbReference type="HAMAP" id="MF_01615">
    <property type="entry name" value="PdxT"/>
    <property type="match status" value="1"/>
</dbReference>
<dbReference type="GO" id="GO:1903600">
    <property type="term" value="C:glutaminase complex"/>
    <property type="evidence" value="ECO:0007669"/>
    <property type="project" value="TreeGrafter"/>
</dbReference>
<feature type="active site" description="Nucleophile" evidence="7 8">
    <location>
        <position position="84"/>
    </location>
</feature>
<dbReference type="AlphaFoldDB" id="A0A0P7ZJ44"/>
<feature type="binding site" evidence="7 9">
    <location>
        <position position="115"/>
    </location>
    <ligand>
        <name>L-glutamine</name>
        <dbReference type="ChEBI" id="CHEBI:58359"/>
    </ligand>
</feature>
<dbReference type="PANTHER" id="PTHR31559:SF0">
    <property type="entry name" value="PYRIDOXAL 5'-PHOSPHATE SYNTHASE SUBUNIT SNO1-RELATED"/>
    <property type="match status" value="1"/>
</dbReference>
<dbReference type="PROSITE" id="PS51130">
    <property type="entry name" value="PDXT_SNO_2"/>
    <property type="match status" value="1"/>
</dbReference>
<evidence type="ECO:0000256" key="6">
    <source>
        <dbReference type="ARBA" id="ARBA00049534"/>
    </source>
</evidence>
<evidence type="ECO:0000256" key="2">
    <source>
        <dbReference type="ARBA" id="ARBA00022801"/>
    </source>
</evidence>
<comment type="catalytic activity">
    <reaction evidence="6 7">
        <text>L-glutamine + H2O = L-glutamate + NH4(+)</text>
        <dbReference type="Rhea" id="RHEA:15889"/>
        <dbReference type="ChEBI" id="CHEBI:15377"/>
        <dbReference type="ChEBI" id="CHEBI:28938"/>
        <dbReference type="ChEBI" id="CHEBI:29985"/>
        <dbReference type="ChEBI" id="CHEBI:58359"/>
        <dbReference type="EC" id="3.5.1.2"/>
    </reaction>
</comment>
<evidence type="ECO:0000256" key="1">
    <source>
        <dbReference type="ARBA" id="ARBA00008345"/>
    </source>
</evidence>
<evidence type="ECO:0000256" key="9">
    <source>
        <dbReference type="PIRSR" id="PIRSR005639-2"/>
    </source>
</evidence>
<dbReference type="GO" id="GO:0016740">
    <property type="term" value="F:transferase activity"/>
    <property type="evidence" value="ECO:0007669"/>
    <property type="project" value="UniProtKB-KW"/>
</dbReference>
<dbReference type="UniPathway" id="UPA00245"/>
<feature type="binding site" evidence="7 9">
    <location>
        <begin position="143"/>
        <end position="144"/>
    </location>
    <ligand>
        <name>L-glutamine</name>
        <dbReference type="ChEBI" id="CHEBI:58359"/>
    </ligand>
</feature>
<sequence length="197" mass="21484">MRIGVIAIQGNVEEHVIAIENALRRAGLQAEVIKIKHKGLVDSCDALILPGGESTTLGRLLEREGIADEIKKAASAGIPIMGTCAGLVLLAKHGDDQVEKTGQPLLGIMDIHVNRNAFGRQRESFETLIGFNGFDTPFNAIFIRAPGITGCTNDVEILSKYKDSIVAARQKNILALAFHPELTDDYRIHHYFLKMIG</sequence>
<reference evidence="10 11" key="1">
    <citation type="submission" date="2015-09" db="EMBL/GenBank/DDBJ databases">
        <title>A metagenomics-based metabolic model of nitrate-dependent anaerobic oxidation of methane by Methanoperedens-like archaea.</title>
        <authorList>
            <person name="Arshad A."/>
            <person name="Speth D.R."/>
            <person name="De Graaf R.M."/>
            <person name="Op Den Camp H.J."/>
            <person name="Jetten M.S."/>
            <person name="Welte C.U."/>
        </authorList>
    </citation>
    <scope>NUCLEOTIDE SEQUENCE [LARGE SCALE GENOMIC DNA]</scope>
</reference>
<dbReference type="InterPro" id="IPR021196">
    <property type="entry name" value="PdxT/SNO_CS"/>
</dbReference>
<evidence type="ECO:0000313" key="10">
    <source>
        <dbReference type="EMBL" id="KPQ45068.1"/>
    </source>
</evidence>
<comment type="catalytic activity">
    <reaction evidence="7">
        <text>aldehydo-D-ribose 5-phosphate + D-glyceraldehyde 3-phosphate + L-glutamine = pyridoxal 5'-phosphate + L-glutamate + phosphate + 3 H2O + H(+)</text>
        <dbReference type="Rhea" id="RHEA:31507"/>
        <dbReference type="ChEBI" id="CHEBI:15377"/>
        <dbReference type="ChEBI" id="CHEBI:15378"/>
        <dbReference type="ChEBI" id="CHEBI:29985"/>
        <dbReference type="ChEBI" id="CHEBI:43474"/>
        <dbReference type="ChEBI" id="CHEBI:58273"/>
        <dbReference type="ChEBI" id="CHEBI:58359"/>
        <dbReference type="ChEBI" id="CHEBI:59776"/>
        <dbReference type="ChEBI" id="CHEBI:597326"/>
        <dbReference type="EC" id="4.3.3.6"/>
    </reaction>
</comment>
<dbReference type="InterPro" id="IPR002161">
    <property type="entry name" value="PdxT/SNO"/>
</dbReference>
<protein>
    <recommendedName>
        <fullName evidence="7">Pyridoxal 5'-phosphate synthase subunit PdxT</fullName>
        <ecNumber evidence="7">4.3.3.6</ecNumber>
    </recommendedName>
    <alternativeName>
        <fullName evidence="7">Pdx2</fullName>
    </alternativeName>
    <alternativeName>
        <fullName evidence="7">Pyridoxal 5'-phosphate synthase glutaminase subunit</fullName>
        <ecNumber evidence="7">3.5.1.2</ecNumber>
    </alternativeName>
</protein>
<comment type="pathway">
    <text evidence="7">Cofactor biosynthesis; pyridoxal 5'-phosphate biosynthesis.</text>
</comment>
<dbReference type="PATRIC" id="fig|1719120.3.peg.359"/>
<dbReference type="GO" id="GO:0042823">
    <property type="term" value="P:pyridoxal phosphate biosynthetic process"/>
    <property type="evidence" value="ECO:0007669"/>
    <property type="project" value="UniProtKB-UniRule"/>
</dbReference>
<dbReference type="InterPro" id="IPR029062">
    <property type="entry name" value="Class_I_gatase-like"/>
</dbReference>
<comment type="similarity">
    <text evidence="1 7">Belongs to the glutaminase PdxT/SNO family.</text>
</comment>
<dbReference type="PIRSF" id="PIRSF005639">
    <property type="entry name" value="Glut_amidoT_SNO"/>
    <property type="match status" value="1"/>
</dbReference>
<dbReference type="NCBIfam" id="TIGR03800">
    <property type="entry name" value="PLP_synth_Pdx2"/>
    <property type="match status" value="1"/>
</dbReference>
<organism evidence="10 11">
    <name type="scientific">Candidatus Methanoperedens nitratireducens</name>
    <dbReference type="NCBI Taxonomy" id="1392998"/>
    <lineage>
        <taxon>Archaea</taxon>
        <taxon>Methanobacteriati</taxon>
        <taxon>Methanobacteriota</taxon>
        <taxon>Stenosarchaea group</taxon>
        <taxon>Methanomicrobia</taxon>
        <taxon>Methanosarcinales</taxon>
        <taxon>ANME-2 cluster</taxon>
        <taxon>Candidatus Methanoperedentaceae</taxon>
        <taxon>Candidatus Methanoperedens</taxon>
    </lineage>
</organism>
<evidence type="ECO:0000256" key="7">
    <source>
        <dbReference type="HAMAP-Rule" id="MF_01615"/>
    </source>
</evidence>
<dbReference type="Proteomes" id="UP000050360">
    <property type="component" value="Unassembled WGS sequence"/>
</dbReference>
<dbReference type="Gene3D" id="3.40.50.880">
    <property type="match status" value="1"/>
</dbReference>
<dbReference type="CDD" id="cd01749">
    <property type="entry name" value="GATase1_PB"/>
    <property type="match status" value="1"/>
</dbReference>
<evidence type="ECO:0000256" key="8">
    <source>
        <dbReference type="PIRSR" id="PIRSR005639-1"/>
    </source>
</evidence>
<evidence type="ECO:0000313" key="11">
    <source>
        <dbReference type="Proteomes" id="UP000050360"/>
    </source>
</evidence>
<keyword evidence="3 7" id="KW-0663">Pyridoxal phosphate</keyword>
<keyword evidence="2 7" id="KW-0378">Hydrolase</keyword>
<keyword evidence="5 7" id="KW-0456">Lyase</keyword>
<dbReference type="GO" id="GO:0005829">
    <property type="term" value="C:cytosol"/>
    <property type="evidence" value="ECO:0007669"/>
    <property type="project" value="TreeGrafter"/>
</dbReference>
<dbReference type="PROSITE" id="PS51273">
    <property type="entry name" value="GATASE_TYPE_1"/>
    <property type="match status" value="1"/>
</dbReference>
<dbReference type="SUPFAM" id="SSF52317">
    <property type="entry name" value="Class I glutamine amidotransferase-like"/>
    <property type="match status" value="1"/>
</dbReference>
<proteinExistence type="inferred from homology"/>
<dbReference type="Pfam" id="PF01174">
    <property type="entry name" value="SNO"/>
    <property type="match status" value="1"/>
</dbReference>
<evidence type="ECO:0000256" key="4">
    <source>
        <dbReference type="ARBA" id="ARBA00022962"/>
    </source>
</evidence>
<evidence type="ECO:0000256" key="3">
    <source>
        <dbReference type="ARBA" id="ARBA00022898"/>
    </source>
</evidence>
<comment type="function">
    <text evidence="7">Catalyzes the hydrolysis of glutamine to glutamate and ammonia as part of the biosynthesis of pyridoxal 5'-phosphate. The resulting ammonia molecule is channeled to the active site of PdxS.</text>
</comment>
<feature type="active site" description="Charge relay system" evidence="7 8">
    <location>
        <position position="181"/>
    </location>
</feature>
<keyword evidence="4 7" id="KW-0315">Glutamine amidotransferase</keyword>
<feature type="active site" description="Charge relay system" evidence="7 8">
    <location>
        <position position="179"/>
    </location>
</feature>
<dbReference type="EC" id="4.3.3.6" evidence="7"/>
<name>A0A0P7ZJ44_9EURY</name>
<comment type="subunit">
    <text evidence="7">In the presence of PdxS, forms a dodecamer of heterodimers. Only shows activity in the heterodimer.</text>
</comment>
<dbReference type="EC" id="3.5.1.2" evidence="7"/>
<dbReference type="GO" id="GO:0006543">
    <property type="term" value="P:L-glutamine catabolic process"/>
    <property type="evidence" value="ECO:0007669"/>
    <property type="project" value="UniProtKB-UniRule"/>
</dbReference>